<dbReference type="Gene3D" id="3.40.50.720">
    <property type="entry name" value="NAD(P)-binding Rossmann-like Domain"/>
    <property type="match status" value="1"/>
</dbReference>
<dbReference type="PANTHER" id="PTHR43162">
    <property type="match status" value="1"/>
</dbReference>
<sequence length="300" mass="31596">MGHPARNRGKDLAAIPAILDGMTTPKTVLVTGATGTVGRHLVRELLAGGHRVRALTRSPETANLPAEVELVAGDLAAPPPEGLFDGVDSAFVFPAADVASFVKAADAHLVLLSSLAAALEHERDRGSASQVHHSAIEDAVRDSGASWTILRPGTFAGNLLSWAQPIRYTGGVRGPYPTSAQAPIHEADIAAVAAVALTEPGHAGKVYALTGPQALTRVEQLDAIGAAIGRELRFTETTPDEFRAEMRSYGVGDDIVAMLLDYWSDTVEAPDVVRPTVQEVTGRPARTLAQWARDHAADFA</sequence>
<dbReference type="InterPro" id="IPR051604">
    <property type="entry name" value="Ergot_Alk_Oxidoreductase"/>
</dbReference>
<evidence type="ECO:0000259" key="1">
    <source>
        <dbReference type="Pfam" id="PF05368"/>
    </source>
</evidence>
<dbReference type="Pfam" id="PF05368">
    <property type="entry name" value="NmrA"/>
    <property type="match status" value="1"/>
</dbReference>
<accession>A0ABQ3K437</accession>
<proteinExistence type="predicted"/>
<dbReference type="Gene3D" id="3.90.25.10">
    <property type="entry name" value="UDP-galactose 4-epimerase, domain 1"/>
    <property type="match status" value="1"/>
</dbReference>
<evidence type="ECO:0000313" key="2">
    <source>
        <dbReference type="EMBL" id="GHF99200.1"/>
    </source>
</evidence>
<dbReference type="InterPro" id="IPR036291">
    <property type="entry name" value="NAD(P)-bd_dom_sf"/>
</dbReference>
<feature type="domain" description="NmrA-like" evidence="1">
    <location>
        <begin position="26"/>
        <end position="244"/>
    </location>
</feature>
<reference evidence="3" key="1">
    <citation type="journal article" date="2019" name="Int. J. Syst. Evol. Microbiol.">
        <title>The Global Catalogue of Microorganisms (GCM) 10K type strain sequencing project: providing services to taxonomists for standard genome sequencing and annotation.</title>
        <authorList>
            <consortium name="The Broad Institute Genomics Platform"/>
            <consortium name="The Broad Institute Genome Sequencing Center for Infectious Disease"/>
            <person name="Wu L."/>
            <person name="Ma J."/>
        </authorList>
    </citation>
    <scope>NUCLEOTIDE SEQUENCE [LARGE SCALE GENOMIC DNA]</scope>
    <source>
        <strain evidence="3">CGMCC 4.7680</strain>
    </source>
</reference>
<keyword evidence="3" id="KW-1185">Reference proteome</keyword>
<gene>
    <name evidence="2" type="ORF">GCM10017567_12610</name>
</gene>
<organism evidence="2 3">
    <name type="scientific">Amycolatopsis bullii</name>
    <dbReference type="NCBI Taxonomy" id="941987"/>
    <lineage>
        <taxon>Bacteria</taxon>
        <taxon>Bacillati</taxon>
        <taxon>Actinomycetota</taxon>
        <taxon>Actinomycetes</taxon>
        <taxon>Pseudonocardiales</taxon>
        <taxon>Pseudonocardiaceae</taxon>
        <taxon>Amycolatopsis</taxon>
    </lineage>
</organism>
<dbReference type="PANTHER" id="PTHR43162:SF1">
    <property type="entry name" value="PRESTALK A DIFFERENTIATION PROTEIN A"/>
    <property type="match status" value="1"/>
</dbReference>
<protein>
    <submittedName>
        <fullName evidence="2">Nucleotide-diphosphate-sugar epimerase</fullName>
    </submittedName>
</protein>
<dbReference type="SUPFAM" id="SSF51735">
    <property type="entry name" value="NAD(P)-binding Rossmann-fold domains"/>
    <property type="match status" value="1"/>
</dbReference>
<evidence type="ECO:0000313" key="3">
    <source>
        <dbReference type="Proteomes" id="UP000649955"/>
    </source>
</evidence>
<dbReference type="Proteomes" id="UP000649955">
    <property type="component" value="Unassembled WGS sequence"/>
</dbReference>
<name>A0ABQ3K437_9PSEU</name>
<comment type="caution">
    <text evidence="2">The sequence shown here is derived from an EMBL/GenBank/DDBJ whole genome shotgun (WGS) entry which is preliminary data.</text>
</comment>
<dbReference type="EMBL" id="BNAW01000003">
    <property type="protein sequence ID" value="GHF99200.1"/>
    <property type="molecule type" value="Genomic_DNA"/>
</dbReference>
<dbReference type="InterPro" id="IPR008030">
    <property type="entry name" value="NmrA-like"/>
</dbReference>